<dbReference type="PANTHER" id="PTHR30136">
    <property type="entry name" value="HELIX-TURN-HELIX TRANSCRIPTIONAL REGULATOR, ICLR FAMILY"/>
    <property type="match status" value="1"/>
</dbReference>
<sequence>MADYTIDAVEDAVKLLFLVAQAPGLGVTELSVRAGNTKARTFRMLRTLEKHGLVMRDTRTPLYTLGHHALYLGLAAGSQAALALAAGRVMQQVGMVCGESVQLRIRDGQESLCIARWEHPQHARLGPRRVGIRRPLHAGAAGKVLLAHAPPHVLEAVMAHTRASFTQATLVSKSSLRHALAKIQGLGYGLSYGEVVPGAVAVAAPVRDASREVVAVLSVAGPEARIAGAGMTAVIEAAVMAARDLSEQIGFR</sequence>
<evidence type="ECO:0000313" key="7">
    <source>
        <dbReference type="Proteomes" id="UP000462435"/>
    </source>
</evidence>
<dbReference type="InterPro" id="IPR014757">
    <property type="entry name" value="Tscrpt_reg_IclR_C"/>
</dbReference>
<protein>
    <submittedName>
        <fullName evidence="6">HTH-type transcriptional regulator KipR</fullName>
    </submittedName>
</protein>
<keyword evidence="3" id="KW-0804">Transcription</keyword>
<evidence type="ECO:0000256" key="3">
    <source>
        <dbReference type="ARBA" id="ARBA00023163"/>
    </source>
</evidence>
<keyword evidence="1" id="KW-0805">Transcription regulation</keyword>
<dbReference type="GO" id="GO:0003700">
    <property type="term" value="F:DNA-binding transcription factor activity"/>
    <property type="evidence" value="ECO:0007669"/>
    <property type="project" value="TreeGrafter"/>
</dbReference>
<comment type="caution">
    <text evidence="6">The sequence shown here is derived from an EMBL/GenBank/DDBJ whole genome shotgun (WGS) entry which is preliminary data.</text>
</comment>
<dbReference type="SMART" id="SM00346">
    <property type="entry name" value="HTH_ICLR"/>
    <property type="match status" value="1"/>
</dbReference>
<dbReference type="SUPFAM" id="SSF55781">
    <property type="entry name" value="GAF domain-like"/>
    <property type="match status" value="1"/>
</dbReference>
<dbReference type="PANTHER" id="PTHR30136:SF39">
    <property type="entry name" value="TRANSCRIPTIONAL REGULATORY PROTEIN"/>
    <property type="match status" value="1"/>
</dbReference>
<name>A0A7V8FX29_9BURK</name>
<dbReference type="GO" id="GO:0045892">
    <property type="term" value="P:negative regulation of DNA-templated transcription"/>
    <property type="evidence" value="ECO:0007669"/>
    <property type="project" value="TreeGrafter"/>
</dbReference>
<dbReference type="InterPro" id="IPR005471">
    <property type="entry name" value="Tscrpt_reg_IclR_N"/>
</dbReference>
<dbReference type="InterPro" id="IPR036388">
    <property type="entry name" value="WH-like_DNA-bd_sf"/>
</dbReference>
<dbReference type="InterPro" id="IPR050707">
    <property type="entry name" value="HTH_MetabolicPath_Reg"/>
</dbReference>
<dbReference type="InterPro" id="IPR029016">
    <property type="entry name" value="GAF-like_dom_sf"/>
</dbReference>
<dbReference type="Gene3D" id="3.30.450.40">
    <property type="match status" value="1"/>
</dbReference>
<dbReference type="PROSITE" id="PS51077">
    <property type="entry name" value="HTH_ICLR"/>
    <property type="match status" value="1"/>
</dbReference>
<evidence type="ECO:0000313" key="6">
    <source>
        <dbReference type="EMBL" id="KAF1043988.1"/>
    </source>
</evidence>
<keyword evidence="2" id="KW-0238">DNA-binding</keyword>
<dbReference type="Gene3D" id="1.10.10.10">
    <property type="entry name" value="Winged helix-like DNA-binding domain superfamily/Winged helix DNA-binding domain"/>
    <property type="match status" value="1"/>
</dbReference>
<feature type="domain" description="HTH iclR-type" evidence="4">
    <location>
        <begin position="6"/>
        <end position="67"/>
    </location>
</feature>
<gene>
    <name evidence="6" type="primary">kipR_1</name>
    <name evidence="6" type="ORF">GAK35_01956</name>
</gene>
<evidence type="ECO:0000259" key="5">
    <source>
        <dbReference type="PROSITE" id="PS51078"/>
    </source>
</evidence>
<evidence type="ECO:0000259" key="4">
    <source>
        <dbReference type="PROSITE" id="PS51077"/>
    </source>
</evidence>
<feature type="domain" description="IclR-ED" evidence="5">
    <location>
        <begin position="68"/>
        <end position="251"/>
    </location>
</feature>
<dbReference type="EMBL" id="WNDX01000050">
    <property type="protein sequence ID" value="KAF1043988.1"/>
    <property type="molecule type" value="Genomic_DNA"/>
</dbReference>
<reference evidence="7" key="1">
    <citation type="journal article" date="2020" name="MBio">
        <title>Horizontal gene transfer to a defensive symbiont with a reduced genome amongst a multipartite beetle microbiome.</title>
        <authorList>
            <person name="Waterworth S.C."/>
            <person name="Florez L.V."/>
            <person name="Rees E.R."/>
            <person name="Hertweck C."/>
            <person name="Kaltenpoth M."/>
            <person name="Kwan J.C."/>
        </authorList>
    </citation>
    <scope>NUCLEOTIDE SEQUENCE [LARGE SCALE GENOMIC DNA]</scope>
</reference>
<accession>A0A7V8FX29</accession>
<dbReference type="InterPro" id="IPR036390">
    <property type="entry name" value="WH_DNA-bd_sf"/>
</dbReference>
<organism evidence="6 7">
    <name type="scientific">Herbaspirillum frisingense</name>
    <dbReference type="NCBI Taxonomy" id="92645"/>
    <lineage>
        <taxon>Bacteria</taxon>
        <taxon>Pseudomonadati</taxon>
        <taxon>Pseudomonadota</taxon>
        <taxon>Betaproteobacteria</taxon>
        <taxon>Burkholderiales</taxon>
        <taxon>Oxalobacteraceae</taxon>
        <taxon>Herbaspirillum</taxon>
    </lineage>
</organism>
<evidence type="ECO:0000256" key="1">
    <source>
        <dbReference type="ARBA" id="ARBA00023015"/>
    </source>
</evidence>
<evidence type="ECO:0000256" key="2">
    <source>
        <dbReference type="ARBA" id="ARBA00023125"/>
    </source>
</evidence>
<dbReference type="PROSITE" id="PS51078">
    <property type="entry name" value="ICLR_ED"/>
    <property type="match status" value="1"/>
</dbReference>
<proteinExistence type="predicted"/>
<dbReference type="Pfam" id="PF09339">
    <property type="entry name" value="HTH_IclR"/>
    <property type="match status" value="1"/>
</dbReference>
<dbReference type="GO" id="GO:0003677">
    <property type="term" value="F:DNA binding"/>
    <property type="evidence" value="ECO:0007669"/>
    <property type="project" value="UniProtKB-KW"/>
</dbReference>
<dbReference type="SUPFAM" id="SSF46785">
    <property type="entry name" value="Winged helix' DNA-binding domain"/>
    <property type="match status" value="1"/>
</dbReference>
<dbReference type="AlphaFoldDB" id="A0A7V8FX29"/>
<dbReference type="Proteomes" id="UP000462435">
    <property type="component" value="Unassembled WGS sequence"/>
</dbReference>
<dbReference type="Pfam" id="PF01614">
    <property type="entry name" value="IclR_C"/>
    <property type="match status" value="1"/>
</dbReference>